<dbReference type="STRING" id="392500.Swoo_1990"/>
<dbReference type="HOGENOM" id="CLU_021047_0_0_6"/>
<dbReference type="PANTHER" id="PTHR47810:SF1">
    <property type="entry name" value="DNA LIGASE B"/>
    <property type="match status" value="1"/>
</dbReference>
<evidence type="ECO:0000256" key="1">
    <source>
        <dbReference type="ARBA" id="ARBA00001968"/>
    </source>
</evidence>
<dbReference type="GO" id="GO:0003910">
    <property type="term" value="F:DNA ligase (ATP) activity"/>
    <property type="evidence" value="ECO:0007669"/>
    <property type="project" value="UniProtKB-EC"/>
</dbReference>
<name>B1KQN5_SHEWM</name>
<keyword evidence="4" id="KW-0227">DNA damage</keyword>
<evidence type="ECO:0000259" key="9">
    <source>
        <dbReference type="Pfam" id="PF14743"/>
    </source>
</evidence>
<evidence type="ECO:0000256" key="5">
    <source>
        <dbReference type="ARBA" id="ARBA00023204"/>
    </source>
</evidence>
<evidence type="ECO:0000256" key="7">
    <source>
        <dbReference type="SAM" id="SignalP"/>
    </source>
</evidence>
<dbReference type="SUPFAM" id="SSF50249">
    <property type="entry name" value="Nucleic acid-binding proteins"/>
    <property type="match status" value="1"/>
</dbReference>
<dbReference type="Gene3D" id="3.30.470.30">
    <property type="entry name" value="DNA ligase/mRNA capping enzyme"/>
    <property type="match status" value="1"/>
</dbReference>
<feature type="domain" description="ATP-dependent DNA ligase family profile" evidence="8">
    <location>
        <begin position="86"/>
        <end position="202"/>
    </location>
</feature>
<keyword evidence="7" id="KW-0732">Signal</keyword>
<dbReference type="GO" id="GO:0005524">
    <property type="term" value="F:ATP binding"/>
    <property type="evidence" value="ECO:0007669"/>
    <property type="project" value="InterPro"/>
</dbReference>
<dbReference type="PANTHER" id="PTHR47810">
    <property type="entry name" value="DNA LIGASE"/>
    <property type="match status" value="1"/>
</dbReference>
<dbReference type="Gene3D" id="2.40.50.140">
    <property type="entry name" value="Nucleic acid-binding proteins"/>
    <property type="match status" value="1"/>
</dbReference>
<reference evidence="10 11" key="1">
    <citation type="submission" date="2008-02" db="EMBL/GenBank/DDBJ databases">
        <title>Complete sequence of Shewanella woodyi ATCC 51908.</title>
        <authorList>
            <consortium name="US DOE Joint Genome Institute"/>
            <person name="Copeland A."/>
            <person name="Lucas S."/>
            <person name="Lapidus A."/>
            <person name="Glavina del Rio T."/>
            <person name="Dalin E."/>
            <person name="Tice H."/>
            <person name="Bruce D."/>
            <person name="Goodwin L."/>
            <person name="Pitluck S."/>
            <person name="Sims D."/>
            <person name="Brettin T."/>
            <person name="Detter J.C."/>
            <person name="Han C."/>
            <person name="Kuske C.R."/>
            <person name="Schmutz J."/>
            <person name="Larimer F."/>
            <person name="Land M."/>
            <person name="Hauser L."/>
            <person name="Kyrpides N."/>
            <person name="Lykidis A."/>
            <person name="Zhao J.-S."/>
            <person name="Richardson P."/>
        </authorList>
    </citation>
    <scope>NUCLEOTIDE SEQUENCE [LARGE SCALE GENOMIC DNA]</scope>
    <source>
        <strain evidence="11">ATCC 51908 / MS32</strain>
    </source>
</reference>
<evidence type="ECO:0000259" key="8">
    <source>
        <dbReference type="Pfam" id="PF01068"/>
    </source>
</evidence>
<dbReference type="InterPro" id="IPR029319">
    <property type="entry name" value="DNA_ligase_OB"/>
</dbReference>
<evidence type="ECO:0000256" key="6">
    <source>
        <dbReference type="ARBA" id="ARBA00034003"/>
    </source>
</evidence>
<dbReference type="GO" id="GO:0006281">
    <property type="term" value="P:DNA repair"/>
    <property type="evidence" value="ECO:0007669"/>
    <property type="project" value="UniProtKB-KW"/>
</dbReference>
<dbReference type="Gene3D" id="3.30.1490.70">
    <property type="match status" value="1"/>
</dbReference>
<feature type="chain" id="PRO_5002767301" evidence="7">
    <location>
        <begin position="26"/>
        <end position="288"/>
    </location>
</feature>
<evidence type="ECO:0000256" key="2">
    <source>
        <dbReference type="ARBA" id="ARBA00022598"/>
    </source>
</evidence>
<comment type="cofactor">
    <cofactor evidence="1">
        <name>a divalent metal cation</name>
        <dbReference type="ChEBI" id="CHEBI:60240"/>
    </cofactor>
</comment>
<dbReference type="RefSeq" id="WP_012324620.1">
    <property type="nucleotide sequence ID" value="NC_010506.1"/>
</dbReference>
<keyword evidence="2 10" id="KW-0436">Ligase</keyword>
<evidence type="ECO:0000313" key="11">
    <source>
        <dbReference type="Proteomes" id="UP000002168"/>
    </source>
</evidence>
<comment type="catalytic activity">
    <reaction evidence="6">
        <text>ATP + (deoxyribonucleotide)n-3'-hydroxyl + 5'-phospho-(deoxyribonucleotide)m = (deoxyribonucleotide)n+m + AMP + diphosphate.</text>
        <dbReference type="EC" id="6.5.1.1"/>
    </reaction>
</comment>
<dbReference type="CDD" id="cd08041">
    <property type="entry name" value="OBF_kDNA_ligase_like"/>
    <property type="match status" value="1"/>
</dbReference>
<dbReference type="InterPro" id="IPR050326">
    <property type="entry name" value="NAD_dep_DNA_ligaseB"/>
</dbReference>
<dbReference type="GO" id="GO:0006310">
    <property type="term" value="P:DNA recombination"/>
    <property type="evidence" value="ECO:0007669"/>
    <property type="project" value="InterPro"/>
</dbReference>
<dbReference type="GO" id="GO:0006260">
    <property type="term" value="P:DNA replication"/>
    <property type="evidence" value="ECO:0007669"/>
    <property type="project" value="UniProtKB-KW"/>
</dbReference>
<dbReference type="InterPro" id="IPR012340">
    <property type="entry name" value="NA-bd_OB-fold"/>
</dbReference>
<dbReference type="Pfam" id="PF01068">
    <property type="entry name" value="DNA_ligase_A_M"/>
    <property type="match status" value="1"/>
</dbReference>
<evidence type="ECO:0000256" key="3">
    <source>
        <dbReference type="ARBA" id="ARBA00022705"/>
    </source>
</evidence>
<feature type="domain" description="DNA ligase OB-like" evidence="9">
    <location>
        <begin position="216"/>
        <end position="281"/>
    </location>
</feature>
<gene>
    <name evidence="10" type="ordered locus">Swoo_1990</name>
</gene>
<sequence precursor="true">MKTLNRKWGELVLFLLLFMSLSSVAGGEDAKLIQLATDAEIEGEITQYLISEKLDGVRGFWDGEQLYTRSGLRIVTPAWFTHSFPTYPLDGELWMGRGTFEQVSGLVRRKTPLESEWKKVTFMVFDFPESKLSFGQRYQYYVKALADISPYLSVIEQTQVPNVEQLNAKLALVVNGGGEGLMLHKQDALYVAGRNRDLIKLKPFYDAEATVIAHLPGKGQFSGLLGALLVETPEGVRFKIGTGFSLEERRQPPKLGDIITYKYLGFTQKGTPRFASFLRVRVNSKVTQ</sequence>
<dbReference type="Pfam" id="PF14743">
    <property type="entry name" value="DNA_ligase_OB_2"/>
    <property type="match status" value="1"/>
</dbReference>
<dbReference type="Proteomes" id="UP000002168">
    <property type="component" value="Chromosome"/>
</dbReference>
<dbReference type="InterPro" id="IPR012310">
    <property type="entry name" value="DNA_ligase_ATP-dep_cent"/>
</dbReference>
<dbReference type="EMBL" id="CP000961">
    <property type="protein sequence ID" value="ACA86274.1"/>
    <property type="molecule type" value="Genomic_DNA"/>
</dbReference>
<evidence type="ECO:0000313" key="10">
    <source>
        <dbReference type="EMBL" id="ACA86274.1"/>
    </source>
</evidence>
<dbReference type="KEGG" id="swd:Swoo_1990"/>
<keyword evidence="5" id="KW-0234">DNA repair</keyword>
<organism evidence="10 11">
    <name type="scientific">Shewanella woodyi (strain ATCC 51908 / MS32)</name>
    <dbReference type="NCBI Taxonomy" id="392500"/>
    <lineage>
        <taxon>Bacteria</taxon>
        <taxon>Pseudomonadati</taxon>
        <taxon>Pseudomonadota</taxon>
        <taxon>Gammaproteobacteria</taxon>
        <taxon>Alteromonadales</taxon>
        <taxon>Shewanellaceae</taxon>
        <taxon>Shewanella</taxon>
    </lineage>
</organism>
<proteinExistence type="predicted"/>
<feature type="signal peptide" evidence="7">
    <location>
        <begin position="1"/>
        <end position="25"/>
    </location>
</feature>
<dbReference type="CDD" id="cd07896">
    <property type="entry name" value="Adenylation_kDNA_ligase_like"/>
    <property type="match status" value="1"/>
</dbReference>
<keyword evidence="11" id="KW-1185">Reference proteome</keyword>
<protein>
    <submittedName>
        <fullName evidence="10">ATP dependent DNA ligase</fullName>
    </submittedName>
</protein>
<keyword evidence="3" id="KW-0235">DNA replication</keyword>
<evidence type="ECO:0000256" key="4">
    <source>
        <dbReference type="ARBA" id="ARBA00022763"/>
    </source>
</evidence>
<dbReference type="NCBIfam" id="NF006592">
    <property type="entry name" value="PRK09125.1"/>
    <property type="match status" value="1"/>
</dbReference>
<accession>B1KQN5</accession>
<dbReference type="SUPFAM" id="SSF56091">
    <property type="entry name" value="DNA ligase/mRNA capping enzyme, catalytic domain"/>
    <property type="match status" value="1"/>
</dbReference>
<dbReference type="AlphaFoldDB" id="B1KQN5"/>
<dbReference type="eggNOG" id="COG1793">
    <property type="taxonomic scope" value="Bacteria"/>
</dbReference>